<dbReference type="EMBL" id="VSRR010002043">
    <property type="protein sequence ID" value="MPC29255.1"/>
    <property type="molecule type" value="Genomic_DNA"/>
</dbReference>
<keyword evidence="3" id="KW-1185">Reference proteome</keyword>
<organism evidence="2 3">
    <name type="scientific">Portunus trituberculatus</name>
    <name type="common">Swimming crab</name>
    <name type="synonym">Neptunus trituberculatus</name>
    <dbReference type="NCBI Taxonomy" id="210409"/>
    <lineage>
        <taxon>Eukaryota</taxon>
        <taxon>Metazoa</taxon>
        <taxon>Ecdysozoa</taxon>
        <taxon>Arthropoda</taxon>
        <taxon>Crustacea</taxon>
        <taxon>Multicrustacea</taxon>
        <taxon>Malacostraca</taxon>
        <taxon>Eumalacostraca</taxon>
        <taxon>Eucarida</taxon>
        <taxon>Decapoda</taxon>
        <taxon>Pleocyemata</taxon>
        <taxon>Brachyura</taxon>
        <taxon>Eubrachyura</taxon>
        <taxon>Portunoidea</taxon>
        <taxon>Portunidae</taxon>
        <taxon>Portuninae</taxon>
        <taxon>Portunus</taxon>
    </lineage>
</organism>
<dbReference type="Proteomes" id="UP000324222">
    <property type="component" value="Unassembled WGS sequence"/>
</dbReference>
<reference evidence="2 3" key="1">
    <citation type="submission" date="2019-05" db="EMBL/GenBank/DDBJ databases">
        <title>Another draft genome of Portunus trituberculatus and its Hox gene families provides insights of decapod evolution.</title>
        <authorList>
            <person name="Jeong J.-H."/>
            <person name="Song I."/>
            <person name="Kim S."/>
            <person name="Choi T."/>
            <person name="Kim D."/>
            <person name="Ryu S."/>
            <person name="Kim W."/>
        </authorList>
    </citation>
    <scope>NUCLEOTIDE SEQUENCE [LARGE SCALE GENOMIC DNA]</scope>
    <source>
        <tissue evidence="2">Muscle</tissue>
    </source>
</reference>
<proteinExistence type="predicted"/>
<protein>
    <submittedName>
        <fullName evidence="2">Uncharacterized protein</fullName>
    </submittedName>
</protein>
<name>A0A5B7E7D5_PORTR</name>
<dbReference type="AlphaFoldDB" id="A0A5B7E7D5"/>
<accession>A0A5B7E7D5</accession>
<feature type="chain" id="PRO_5023097028" evidence="1">
    <location>
        <begin position="23"/>
        <end position="61"/>
    </location>
</feature>
<comment type="caution">
    <text evidence="2">The sequence shown here is derived from an EMBL/GenBank/DDBJ whole genome shotgun (WGS) entry which is preliminary data.</text>
</comment>
<gene>
    <name evidence="2" type="ORF">E2C01_022480</name>
</gene>
<feature type="signal peptide" evidence="1">
    <location>
        <begin position="1"/>
        <end position="22"/>
    </location>
</feature>
<evidence type="ECO:0000256" key="1">
    <source>
        <dbReference type="SAM" id="SignalP"/>
    </source>
</evidence>
<evidence type="ECO:0000313" key="2">
    <source>
        <dbReference type="EMBL" id="MPC29255.1"/>
    </source>
</evidence>
<sequence length="61" mass="7235">MLFLRQWLPWFLPVVLTGSAETRLWVSVGCSCIRCTRLKSMSFGMLPRRHPVYGWSVWLDY</sequence>
<evidence type="ECO:0000313" key="3">
    <source>
        <dbReference type="Proteomes" id="UP000324222"/>
    </source>
</evidence>
<keyword evidence="1" id="KW-0732">Signal</keyword>